<dbReference type="InterPro" id="IPR005762">
    <property type="entry name" value="MurD"/>
</dbReference>
<comment type="caution">
    <text evidence="11">The sequence shown here is derived from an EMBL/GenBank/DDBJ whole genome shotgun (WGS) entry which is preliminary data.</text>
</comment>
<dbReference type="PATRIC" id="fig|1618608.3.peg.489"/>
<keyword evidence="7 8" id="KW-0132">Cell division</keyword>
<dbReference type="GO" id="GO:0005737">
    <property type="term" value="C:cytoplasm"/>
    <property type="evidence" value="ECO:0007669"/>
    <property type="project" value="UniProtKB-SubCell"/>
</dbReference>
<keyword evidence="7 8" id="KW-0961">Cell wall biogenesis/degradation</keyword>
<dbReference type="Proteomes" id="UP000034201">
    <property type="component" value="Unassembled WGS sequence"/>
</dbReference>
<keyword evidence="5 7" id="KW-0547">Nucleotide-binding</keyword>
<dbReference type="NCBIfam" id="TIGR01087">
    <property type="entry name" value="murD"/>
    <property type="match status" value="1"/>
</dbReference>
<dbReference type="Gene3D" id="3.90.190.20">
    <property type="entry name" value="Mur ligase, C-terminal domain"/>
    <property type="match status" value="1"/>
</dbReference>
<dbReference type="SUPFAM" id="SSF53623">
    <property type="entry name" value="MurD-like peptide ligases, catalytic domain"/>
    <property type="match status" value="1"/>
</dbReference>
<dbReference type="SUPFAM" id="SSF53244">
    <property type="entry name" value="MurD-like peptide ligases, peptide-binding domain"/>
    <property type="match status" value="1"/>
</dbReference>
<dbReference type="HAMAP" id="MF_00639">
    <property type="entry name" value="MurD"/>
    <property type="match status" value="1"/>
</dbReference>
<comment type="function">
    <text evidence="7 8">Cell wall formation. Catalyzes the addition of glutamate to the nucleotide precursor UDP-N-acetylmuramoyl-L-alanine (UMA).</text>
</comment>
<dbReference type="GO" id="GO:0008360">
    <property type="term" value="P:regulation of cell shape"/>
    <property type="evidence" value="ECO:0007669"/>
    <property type="project" value="UniProtKB-KW"/>
</dbReference>
<reference evidence="11 12" key="1">
    <citation type="journal article" date="2015" name="Nature">
        <title>rRNA introns, odd ribosomes, and small enigmatic genomes across a large radiation of phyla.</title>
        <authorList>
            <person name="Brown C.T."/>
            <person name="Hug L.A."/>
            <person name="Thomas B.C."/>
            <person name="Sharon I."/>
            <person name="Castelle C.J."/>
            <person name="Singh A."/>
            <person name="Wilkins M.J."/>
            <person name="Williams K.H."/>
            <person name="Banfield J.F."/>
        </authorList>
    </citation>
    <scope>NUCLEOTIDE SEQUENCE [LARGE SCALE GENOMIC DNA]</scope>
</reference>
<proteinExistence type="inferred from homology"/>
<dbReference type="UniPathway" id="UPA00219"/>
<gene>
    <name evidence="7" type="primary">murD</name>
    <name evidence="11" type="ORF">UY61_C0033G0003</name>
</gene>
<dbReference type="EC" id="6.3.2.9" evidence="7 8"/>
<evidence type="ECO:0000256" key="7">
    <source>
        <dbReference type="HAMAP-Rule" id="MF_00639"/>
    </source>
</evidence>
<keyword evidence="7 8" id="KW-0131">Cell cycle</keyword>
<sequence>MRGKKKIAILGWGLEGKWLHAYLCRNKNLELAVLDRKFDKDYLKNLGRFDIIYRSPGVPYNLPQIQKVKSKMSSLTKLFFERAKGKVAGITGSAGKTTTATLLHRILKAARRDVHLAGNIGKNPLALLPKLSGKSVTVLELSSFQLQDLDRSQGLAVVLDVYEEHLDKHKTSGEYLRAKENIARFQKRSDFIIYAGQNRRSKKIASRSPGKKIAVFTSDGEKYETLLPGRANLKNVAAAARAARLLGVRQEVIRKAIKTFRGLEHRLEYVRAVCGIKFYNDSKATNVGSAVAGLDAFKENKIVLAGGHNKNLSFRPYAKRLVKPDVSWVVLFGKARREIARELRRAKSTRFSSVSSLDRAVREARLRAKKGEIVILSPAAASFDAFKNYEERGEYFKKLVRRFK</sequence>
<organism evidence="11 12">
    <name type="scientific">Candidatus Adlerbacteria bacterium GW2011_GWC1_50_9</name>
    <dbReference type="NCBI Taxonomy" id="1618608"/>
    <lineage>
        <taxon>Bacteria</taxon>
        <taxon>Candidatus Adleribacteriota</taxon>
    </lineage>
</organism>
<feature type="domain" description="Mur ligase central" evidence="10">
    <location>
        <begin position="90"/>
        <end position="217"/>
    </location>
</feature>
<evidence type="ECO:0000256" key="2">
    <source>
        <dbReference type="ARBA" id="ARBA00004752"/>
    </source>
</evidence>
<evidence type="ECO:0000256" key="3">
    <source>
        <dbReference type="ARBA" id="ARBA00022490"/>
    </source>
</evidence>
<feature type="domain" description="Mur ligase C-terminal" evidence="9">
    <location>
        <begin position="265"/>
        <end position="379"/>
    </location>
</feature>
<comment type="pathway">
    <text evidence="2 7 8">Cell wall biogenesis; peptidoglycan biosynthesis.</text>
</comment>
<dbReference type="GO" id="GO:0008764">
    <property type="term" value="F:UDP-N-acetylmuramoylalanine-D-glutamate ligase activity"/>
    <property type="evidence" value="ECO:0007669"/>
    <property type="project" value="UniProtKB-UniRule"/>
</dbReference>
<dbReference type="EMBL" id="LCQQ01000033">
    <property type="protein sequence ID" value="KKW20444.1"/>
    <property type="molecule type" value="Genomic_DNA"/>
</dbReference>
<dbReference type="InterPro" id="IPR004101">
    <property type="entry name" value="Mur_ligase_C"/>
</dbReference>
<evidence type="ECO:0000256" key="6">
    <source>
        <dbReference type="ARBA" id="ARBA00022840"/>
    </source>
</evidence>
<dbReference type="GO" id="GO:0071555">
    <property type="term" value="P:cell wall organization"/>
    <property type="evidence" value="ECO:0007669"/>
    <property type="project" value="UniProtKB-KW"/>
</dbReference>
<keyword evidence="6 7" id="KW-0067">ATP-binding</keyword>
<dbReference type="InterPro" id="IPR013221">
    <property type="entry name" value="Mur_ligase_cen"/>
</dbReference>
<evidence type="ECO:0000313" key="11">
    <source>
        <dbReference type="EMBL" id="KKW20444.1"/>
    </source>
</evidence>
<dbReference type="InterPro" id="IPR036565">
    <property type="entry name" value="Mur-like_cat_sf"/>
</dbReference>
<dbReference type="Gene3D" id="3.40.1190.10">
    <property type="entry name" value="Mur-like, catalytic domain"/>
    <property type="match status" value="1"/>
</dbReference>
<dbReference type="AlphaFoldDB" id="A0A0G1ZLZ2"/>
<keyword evidence="3 7" id="KW-0963">Cytoplasm</keyword>
<accession>A0A0G1ZLZ2</accession>
<comment type="similarity">
    <text evidence="7">Belongs to the MurCDEF family.</text>
</comment>
<dbReference type="InterPro" id="IPR036615">
    <property type="entry name" value="Mur_ligase_C_dom_sf"/>
</dbReference>
<keyword evidence="7 8" id="KW-0133">Cell shape</keyword>
<keyword evidence="7 8" id="KW-0573">Peptidoglycan synthesis</keyword>
<dbReference type="Pfam" id="PF08245">
    <property type="entry name" value="Mur_ligase_M"/>
    <property type="match status" value="1"/>
</dbReference>
<dbReference type="PANTHER" id="PTHR43692:SF1">
    <property type="entry name" value="UDP-N-ACETYLMURAMOYLALANINE--D-GLUTAMATE LIGASE"/>
    <property type="match status" value="1"/>
</dbReference>
<dbReference type="PANTHER" id="PTHR43692">
    <property type="entry name" value="UDP-N-ACETYLMURAMOYLALANINE--D-GLUTAMATE LIGASE"/>
    <property type="match status" value="1"/>
</dbReference>
<evidence type="ECO:0000256" key="8">
    <source>
        <dbReference type="RuleBase" id="RU003664"/>
    </source>
</evidence>
<name>A0A0G1ZLZ2_9BACT</name>
<evidence type="ECO:0000256" key="4">
    <source>
        <dbReference type="ARBA" id="ARBA00022598"/>
    </source>
</evidence>
<evidence type="ECO:0000259" key="9">
    <source>
        <dbReference type="Pfam" id="PF02875"/>
    </source>
</evidence>
<evidence type="ECO:0000313" key="12">
    <source>
        <dbReference type="Proteomes" id="UP000034201"/>
    </source>
</evidence>
<dbReference type="GO" id="GO:0009252">
    <property type="term" value="P:peptidoglycan biosynthetic process"/>
    <property type="evidence" value="ECO:0007669"/>
    <property type="project" value="UniProtKB-UniRule"/>
</dbReference>
<evidence type="ECO:0000256" key="1">
    <source>
        <dbReference type="ARBA" id="ARBA00004496"/>
    </source>
</evidence>
<keyword evidence="4 7" id="KW-0436">Ligase</keyword>
<comment type="catalytic activity">
    <reaction evidence="7 8">
        <text>UDP-N-acetyl-alpha-D-muramoyl-L-alanine + D-glutamate + ATP = UDP-N-acetyl-alpha-D-muramoyl-L-alanyl-D-glutamate + ADP + phosphate + H(+)</text>
        <dbReference type="Rhea" id="RHEA:16429"/>
        <dbReference type="ChEBI" id="CHEBI:15378"/>
        <dbReference type="ChEBI" id="CHEBI:29986"/>
        <dbReference type="ChEBI" id="CHEBI:30616"/>
        <dbReference type="ChEBI" id="CHEBI:43474"/>
        <dbReference type="ChEBI" id="CHEBI:83898"/>
        <dbReference type="ChEBI" id="CHEBI:83900"/>
        <dbReference type="ChEBI" id="CHEBI:456216"/>
        <dbReference type="EC" id="6.3.2.9"/>
    </reaction>
</comment>
<evidence type="ECO:0000256" key="5">
    <source>
        <dbReference type="ARBA" id="ARBA00022741"/>
    </source>
</evidence>
<dbReference type="GO" id="GO:0005524">
    <property type="term" value="F:ATP binding"/>
    <property type="evidence" value="ECO:0007669"/>
    <property type="project" value="UniProtKB-UniRule"/>
</dbReference>
<dbReference type="Pfam" id="PF02875">
    <property type="entry name" value="Mur_ligase_C"/>
    <property type="match status" value="1"/>
</dbReference>
<feature type="binding site" evidence="7">
    <location>
        <begin position="92"/>
        <end position="98"/>
    </location>
    <ligand>
        <name>ATP</name>
        <dbReference type="ChEBI" id="CHEBI:30616"/>
    </ligand>
</feature>
<comment type="subcellular location">
    <subcellularLocation>
        <location evidence="1 7 8">Cytoplasm</location>
    </subcellularLocation>
</comment>
<protein>
    <recommendedName>
        <fullName evidence="7 8">UDP-N-acetylmuramoylalanine--D-glutamate ligase</fullName>
        <ecNumber evidence="7 8">6.3.2.9</ecNumber>
    </recommendedName>
    <alternativeName>
        <fullName evidence="7">D-glutamic acid-adding enzyme</fullName>
    </alternativeName>
    <alternativeName>
        <fullName evidence="7">UDP-N-acetylmuramoyl-L-alanyl-D-glutamate synthetase</fullName>
    </alternativeName>
</protein>
<dbReference type="GO" id="GO:0051301">
    <property type="term" value="P:cell division"/>
    <property type="evidence" value="ECO:0007669"/>
    <property type="project" value="UniProtKB-KW"/>
</dbReference>
<evidence type="ECO:0000259" key="10">
    <source>
        <dbReference type="Pfam" id="PF08245"/>
    </source>
</evidence>